<feature type="signal peptide" evidence="1">
    <location>
        <begin position="1"/>
        <end position="32"/>
    </location>
</feature>
<feature type="chain" id="PRO_5041978240" evidence="1">
    <location>
        <begin position="33"/>
        <end position="1212"/>
    </location>
</feature>
<keyword evidence="4" id="KW-1185">Reference proteome</keyword>
<comment type="caution">
    <text evidence="3">The sequence shown here is derived from an EMBL/GenBank/DDBJ whole genome shotgun (WGS) entry which is preliminary data.</text>
</comment>
<proteinExistence type="predicted"/>
<dbReference type="GO" id="GO:0005778">
    <property type="term" value="C:peroxisomal membrane"/>
    <property type="evidence" value="ECO:0007669"/>
    <property type="project" value="TreeGrafter"/>
</dbReference>
<dbReference type="PROSITE" id="PS50076">
    <property type="entry name" value="DNAJ_2"/>
    <property type="match status" value="1"/>
</dbReference>
<dbReference type="InterPro" id="IPR036869">
    <property type="entry name" value="J_dom_sf"/>
</dbReference>
<evidence type="ECO:0000313" key="4">
    <source>
        <dbReference type="Proteomes" id="UP001259832"/>
    </source>
</evidence>
<dbReference type="PANTHER" id="PTHR15460">
    <property type="entry name" value="PEROXISOMAL MEMBRANE PROTEIN 4"/>
    <property type="match status" value="1"/>
</dbReference>
<protein>
    <submittedName>
        <fullName evidence="3">Peroxisomal membrane protein 4</fullName>
    </submittedName>
</protein>
<dbReference type="SUPFAM" id="SSF46565">
    <property type="entry name" value="Chaperone J-domain"/>
    <property type="match status" value="1"/>
</dbReference>
<accession>A0AAD9H0R4</accession>
<feature type="domain" description="J" evidence="2">
    <location>
        <begin position="897"/>
        <end position="973"/>
    </location>
</feature>
<dbReference type="AlphaFoldDB" id="A0AAD9H0R4"/>
<dbReference type="PANTHER" id="PTHR15460:SF3">
    <property type="entry name" value="PEROXISOMAL MEMBRANE PROTEIN 4"/>
    <property type="match status" value="1"/>
</dbReference>
<evidence type="ECO:0000256" key="1">
    <source>
        <dbReference type="SAM" id="SignalP"/>
    </source>
</evidence>
<evidence type="ECO:0000259" key="2">
    <source>
        <dbReference type="PROSITE" id="PS50076"/>
    </source>
</evidence>
<dbReference type="EMBL" id="JASMQC010000001">
    <property type="protein sequence ID" value="KAK1947865.1"/>
    <property type="molecule type" value="Genomic_DNA"/>
</dbReference>
<dbReference type="CDD" id="cd06257">
    <property type="entry name" value="DnaJ"/>
    <property type="match status" value="1"/>
</dbReference>
<reference evidence="3" key="1">
    <citation type="submission" date="2023-08" db="EMBL/GenBank/DDBJ databases">
        <title>Reference Genome Resource for the Citrus Pathogen Phytophthora citrophthora.</title>
        <authorList>
            <person name="Moller H."/>
            <person name="Coetzee B."/>
            <person name="Rose L.J."/>
            <person name="Van Niekerk J.M."/>
        </authorList>
    </citation>
    <scope>NUCLEOTIDE SEQUENCE</scope>
    <source>
        <strain evidence="3">STE-U-9442</strain>
    </source>
</reference>
<dbReference type="SMART" id="SM00271">
    <property type="entry name" value="DnaJ"/>
    <property type="match status" value="1"/>
</dbReference>
<dbReference type="Gene3D" id="1.10.287.110">
    <property type="entry name" value="DnaJ domain"/>
    <property type="match status" value="1"/>
</dbReference>
<evidence type="ECO:0000313" key="3">
    <source>
        <dbReference type="EMBL" id="KAK1947865.1"/>
    </source>
</evidence>
<name>A0AAD9H0R4_9STRA</name>
<dbReference type="InterPro" id="IPR019531">
    <property type="entry name" value="Pmp4"/>
</dbReference>
<gene>
    <name evidence="3" type="ORF">P3T76_000155</name>
</gene>
<organism evidence="3 4">
    <name type="scientific">Phytophthora citrophthora</name>
    <dbReference type="NCBI Taxonomy" id="4793"/>
    <lineage>
        <taxon>Eukaryota</taxon>
        <taxon>Sar</taxon>
        <taxon>Stramenopiles</taxon>
        <taxon>Oomycota</taxon>
        <taxon>Peronosporomycetes</taxon>
        <taxon>Peronosporales</taxon>
        <taxon>Peronosporaceae</taxon>
        <taxon>Phytophthora</taxon>
    </lineage>
</organism>
<sequence length="1212" mass="133730">MQGVHNESSMARLGRLLSILLPVLIAVQPARAVATNDAWNKCIRSIPRCFTQSQQEQLCAASFQSGQDSTIPGQCAKIALGGRSLQTGKFASRVELLRAVSIIQLCSGAQSIAPAKCWNAIPSQMRQQMLTANLGVEVMIPLVQVCRHAHDNLPAHSLVLWLEISKAFNKRSAEDALVVAVALCKSFSGQMTALQQCVKQTSPHMRLGTSSELSIFQLCQHVGDGSNLPAIVECASKLGKKQISPTTIAQVCAAAYGAVQPHTCFLEAQQKLRWMGQDAQITLCVGAVVQVAIAPITCALEMKSTVRKLQYLNPPTAEFGEFVANLCRGATNVTTVIECVQLVPARAFTISQVLRLCAASTMSAPMSEDKYSIALYPTSCASQALQIFQRLKFRLNDLDMSASVAAVLVCEQTTSVSPSKCLADTQHDGALSTKLRVQLCQRATTDSPQLCLRALRKFINIQRMDIYDAVVTCQQTKSIAPAGCVMELMKVSVSVVGRIAARLCQGANSSEPARCFMASPVFYDDELKVSLCSQAESSAPSLCVKTTITRFRNQPAMKVSLCRGATSAAPAACAIEAPLAMDGADVVELCRFAVSIAPARCALELPVSLRVPWHQVARVCANATSTTPGRCLAHHVYRSRSLRDALDYEQLMTECRFAVARPAALAIAKASYKCPEFRPMCPMQIELNVLDQYGDFMVDNYNSVDTVYIHAVFTGSYASHHEYTRRSQPVLQGPSYATISNGSAVFSNLIFTGAGDFVLTFRAGENITEEVARVLVHPDPAAEVLQSRCDKLFTRFQCHATLPPQLRRYNGRNELQNLLLPLKFHLNAISCVDYWINSIGGLIFSGFSPPSQVLYTLPRLLYELFMYVSLPSLATWLIFISLCYYDRSMNVPHATMSAYTLLGLKDGETNRSAIRRAYHQRSLEWHPDKWHALTATLPPIWQQELDGAYALITQAYDELLNHNFNMKSNDNRPIISLESDQMVNISPVRAHNRSASPMQEALLAILRGVRNGSFYGTKVRAPHAMVMIFLFQKGSIRQKLRGVVRLTFEHSKNLALFVGVYKAVLAVMRAHQEHALGQHVSADVGKPGAHWHAAVAGAIGGYLVWGRYSGVNFQIIMYLMSRSLISMVRVLAARGYHPFAQHHFKHVYPLLATVVWACVMWLYENEPHTLHPSLLKSMQFLYDESCRWKDGVVEFLPSPATATVFLLTWLRF</sequence>
<dbReference type="InterPro" id="IPR001623">
    <property type="entry name" value="DnaJ_domain"/>
</dbReference>
<keyword evidence="1" id="KW-0732">Signal</keyword>
<dbReference type="Proteomes" id="UP001259832">
    <property type="component" value="Unassembled WGS sequence"/>
</dbReference>